<evidence type="ECO:0000313" key="5">
    <source>
        <dbReference type="EMBL" id="KOY75962.1"/>
    </source>
</evidence>
<keyword evidence="3" id="KW-0804">Transcription</keyword>
<evidence type="ECO:0000256" key="2">
    <source>
        <dbReference type="ARBA" id="ARBA00023125"/>
    </source>
</evidence>
<dbReference type="InterPro" id="IPR011991">
    <property type="entry name" value="ArsR-like_HTH"/>
</dbReference>
<evidence type="ECO:0000313" key="6">
    <source>
        <dbReference type="Proteomes" id="UP000037778"/>
    </source>
</evidence>
<dbReference type="GO" id="GO:0003677">
    <property type="term" value="F:DNA binding"/>
    <property type="evidence" value="ECO:0007669"/>
    <property type="project" value="UniProtKB-KW"/>
</dbReference>
<dbReference type="SUPFAM" id="SSF46785">
    <property type="entry name" value="Winged helix' DNA-binding domain"/>
    <property type="match status" value="1"/>
</dbReference>
<organism evidence="5 6">
    <name type="scientific">Apilactobacillus kunkeei</name>
    <dbReference type="NCBI Taxonomy" id="148814"/>
    <lineage>
        <taxon>Bacteria</taxon>
        <taxon>Bacillati</taxon>
        <taxon>Bacillota</taxon>
        <taxon>Bacilli</taxon>
        <taxon>Lactobacillales</taxon>
        <taxon>Lactobacillaceae</taxon>
        <taxon>Apilactobacillus</taxon>
    </lineage>
</organism>
<dbReference type="PANTHER" id="PTHR42756:SF1">
    <property type="entry name" value="TRANSCRIPTIONAL REPRESSOR OF EMRAB OPERON"/>
    <property type="match status" value="1"/>
</dbReference>
<keyword evidence="2" id="KW-0238">DNA-binding</keyword>
<keyword evidence="1" id="KW-0805">Transcription regulation</keyword>
<evidence type="ECO:0000256" key="1">
    <source>
        <dbReference type="ARBA" id="ARBA00023015"/>
    </source>
</evidence>
<dbReference type="EMBL" id="JXCY01000007">
    <property type="protein sequence ID" value="KOY75962.1"/>
    <property type="molecule type" value="Genomic_DNA"/>
</dbReference>
<dbReference type="Proteomes" id="UP000037778">
    <property type="component" value="Unassembled WGS sequence"/>
</dbReference>
<feature type="domain" description="HTH marR-type" evidence="4">
    <location>
        <begin position="2"/>
        <end position="136"/>
    </location>
</feature>
<dbReference type="AlphaFoldDB" id="A0A0M9DCF6"/>
<dbReference type="InterPro" id="IPR036388">
    <property type="entry name" value="WH-like_DNA-bd_sf"/>
</dbReference>
<sequence>MTENIGRQLKIASTQLTKQFDKFAIQYDLTSMQMSVIDFLTLFKDQEMFQKDIEREFNIRRSTASTLLKRMEDKGLVRRVESNKDARQKQVILTDLAVQYEDDIQKFMVETQQQIHSFLSDEEYAALESSLDKIIKHMGD</sequence>
<dbReference type="RefSeq" id="WP_053792185.1">
    <property type="nucleotide sequence ID" value="NZ_JXCY01000007.1"/>
</dbReference>
<dbReference type="CDD" id="cd00090">
    <property type="entry name" value="HTH_ARSR"/>
    <property type="match status" value="1"/>
</dbReference>
<dbReference type="Gene3D" id="1.10.10.10">
    <property type="entry name" value="Winged helix-like DNA-binding domain superfamily/Winged helix DNA-binding domain"/>
    <property type="match status" value="1"/>
</dbReference>
<accession>A0A0M9DCF6</accession>
<dbReference type="GO" id="GO:0003700">
    <property type="term" value="F:DNA-binding transcription factor activity"/>
    <property type="evidence" value="ECO:0007669"/>
    <property type="project" value="InterPro"/>
</dbReference>
<dbReference type="SMART" id="SM00347">
    <property type="entry name" value="HTH_MARR"/>
    <property type="match status" value="1"/>
</dbReference>
<proteinExistence type="predicted"/>
<comment type="caution">
    <text evidence="5">The sequence shown here is derived from an EMBL/GenBank/DDBJ whole genome shotgun (WGS) entry which is preliminary data.</text>
</comment>
<dbReference type="PATRIC" id="fig|148814.8.peg.1316"/>
<dbReference type="PRINTS" id="PR00598">
    <property type="entry name" value="HTHMARR"/>
</dbReference>
<evidence type="ECO:0000259" key="4">
    <source>
        <dbReference type="PROSITE" id="PS50995"/>
    </source>
</evidence>
<evidence type="ECO:0000256" key="3">
    <source>
        <dbReference type="ARBA" id="ARBA00023163"/>
    </source>
</evidence>
<dbReference type="Pfam" id="PF12802">
    <property type="entry name" value="MarR_2"/>
    <property type="match status" value="1"/>
</dbReference>
<keyword evidence="6" id="KW-1185">Reference proteome</keyword>
<reference evidence="5 6" key="1">
    <citation type="journal article" date="2015" name="Genome Biol. Evol.">
        <title>Functionally Structured Genomes in Lactobacillus kunkeei Colonizing the Honey Crop and Food Products of Honeybees and Stingless Bees.</title>
        <authorList>
            <person name="Tamarit D."/>
            <person name="Ellegaard K.M."/>
            <person name="Wikander J."/>
            <person name="Olofsson T."/>
            <person name="Vasquez A."/>
            <person name="Andersson S.G."/>
        </authorList>
    </citation>
    <scope>NUCLEOTIDE SEQUENCE [LARGE SCALE GENOMIC DNA]</scope>
    <source>
        <strain evidence="5 6">LAko</strain>
    </source>
</reference>
<gene>
    <name evidence="5" type="ORF">RZ71_03910</name>
</gene>
<name>A0A0M9DCF6_9LACO</name>
<protein>
    <submittedName>
        <fullName evidence="5">Transcriptional regulator</fullName>
    </submittedName>
</protein>
<dbReference type="InterPro" id="IPR000835">
    <property type="entry name" value="HTH_MarR-typ"/>
</dbReference>
<dbReference type="InterPro" id="IPR036390">
    <property type="entry name" value="WH_DNA-bd_sf"/>
</dbReference>
<dbReference type="PROSITE" id="PS50995">
    <property type="entry name" value="HTH_MARR_2"/>
    <property type="match status" value="1"/>
</dbReference>
<dbReference type="PANTHER" id="PTHR42756">
    <property type="entry name" value="TRANSCRIPTIONAL REGULATOR, MARR"/>
    <property type="match status" value="1"/>
</dbReference>